<dbReference type="InterPro" id="IPR014937">
    <property type="entry name" value="DUF1810"/>
</dbReference>
<sequence>MWFVFPQLAGLGRSETARFYALRSADEARAYWEHRVLGLRLREATAAAIGSGAEAGVLFGHPDDLKFRSCMTLFREVAPQEPLFGEAIGRLCRGEADPLTLRLLREGHCAA</sequence>
<dbReference type="AlphaFoldDB" id="A0A840YMU2"/>
<dbReference type="Proteomes" id="UP000527143">
    <property type="component" value="Unassembled WGS sequence"/>
</dbReference>
<proteinExistence type="predicted"/>
<dbReference type="Pfam" id="PF08837">
    <property type="entry name" value="DUF1810"/>
    <property type="match status" value="1"/>
</dbReference>
<keyword evidence="2" id="KW-1185">Reference proteome</keyword>
<evidence type="ECO:0000313" key="2">
    <source>
        <dbReference type="Proteomes" id="UP000527143"/>
    </source>
</evidence>
<protein>
    <submittedName>
        <fullName evidence="1">Uncharacterized protein (DUF1810 family)</fullName>
    </submittedName>
</protein>
<evidence type="ECO:0000313" key="1">
    <source>
        <dbReference type="EMBL" id="MBB5708941.1"/>
    </source>
</evidence>
<name>A0A840YMU2_9SPHN</name>
<organism evidence="1 2">
    <name type="scientific">Sphingomonas xinjiangensis</name>
    <dbReference type="NCBI Taxonomy" id="643568"/>
    <lineage>
        <taxon>Bacteria</taxon>
        <taxon>Pseudomonadati</taxon>
        <taxon>Pseudomonadota</taxon>
        <taxon>Alphaproteobacteria</taxon>
        <taxon>Sphingomonadales</taxon>
        <taxon>Sphingomonadaceae</taxon>
        <taxon>Sphingomonas</taxon>
    </lineage>
</organism>
<accession>A0A840YMU2</accession>
<reference evidence="1 2" key="1">
    <citation type="submission" date="2020-08" db="EMBL/GenBank/DDBJ databases">
        <title>Genomic Encyclopedia of Type Strains, Phase IV (KMG-IV): sequencing the most valuable type-strain genomes for metagenomic binning, comparative biology and taxonomic classification.</title>
        <authorList>
            <person name="Goeker M."/>
        </authorList>
    </citation>
    <scope>NUCLEOTIDE SEQUENCE [LARGE SCALE GENOMIC DNA]</scope>
    <source>
        <strain evidence="1 2">DSM 26736</strain>
    </source>
</reference>
<gene>
    <name evidence="1" type="ORF">FHT02_000147</name>
</gene>
<dbReference type="EMBL" id="JACIJF010000001">
    <property type="protein sequence ID" value="MBB5708941.1"/>
    <property type="molecule type" value="Genomic_DNA"/>
</dbReference>
<dbReference type="Gene3D" id="1.25.40.380">
    <property type="entry name" value="Protein of unknown function DUF1810"/>
    <property type="match status" value="1"/>
</dbReference>
<dbReference type="SUPFAM" id="SSF140736">
    <property type="entry name" value="Rv1873-like"/>
    <property type="match status" value="1"/>
</dbReference>
<dbReference type="InterPro" id="IPR036287">
    <property type="entry name" value="Rv1873-like_sf"/>
</dbReference>
<comment type="caution">
    <text evidence="1">The sequence shown here is derived from an EMBL/GenBank/DDBJ whole genome shotgun (WGS) entry which is preliminary data.</text>
</comment>